<evidence type="ECO:0000256" key="2">
    <source>
        <dbReference type="ARBA" id="ARBA00007251"/>
    </source>
</evidence>
<reference evidence="10" key="1">
    <citation type="submission" date="2014-01" db="EMBL/GenBank/DDBJ databases">
        <authorList>
            <person name="Aslett M."/>
        </authorList>
    </citation>
    <scope>NUCLEOTIDE SEQUENCE</scope>
</reference>
<dbReference type="GO" id="GO:0005829">
    <property type="term" value="C:cytosol"/>
    <property type="evidence" value="ECO:0007669"/>
    <property type="project" value="UniProtKB-SubCell"/>
</dbReference>
<dbReference type="PANTHER" id="PTHR45859">
    <property type="entry name" value="TRANSLATION INITIATION FACTOR EIF-2B SUBUNIT BETA"/>
    <property type="match status" value="1"/>
</dbReference>
<accession>A0A077ZHH5</accession>
<dbReference type="InterPro" id="IPR000649">
    <property type="entry name" value="IF-2B-related"/>
</dbReference>
<protein>
    <recommendedName>
        <fullName evidence="6">Translation initiation factor eIF2B subunit beta</fullName>
    </recommendedName>
    <alternativeName>
        <fullName evidence="7">eIF2B GDP-GTP exchange factor subunit beta</fullName>
    </alternativeName>
</protein>
<dbReference type="OrthoDB" id="269919at2759"/>
<dbReference type="GO" id="GO:0005851">
    <property type="term" value="C:eukaryotic translation initiation factor 2B complex"/>
    <property type="evidence" value="ECO:0007669"/>
    <property type="project" value="TreeGrafter"/>
</dbReference>
<dbReference type="AlphaFoldDB" id="A0A077ZHH5"/>
<dbReference type="InterPro" id="IPR051855">
    <property type="entry name" value="eIF2B_beta_subunit"/>
</dbReference>
<gene>
    <name evidence="10" type="ORF">TTRE_0000816301</name>
</gene>
<dbReference type="InterPro" id="IPR037171">
    <property type="entry name" value="NagB/RpiA_transferase-like"/>
</dbReference>
<dbReference type="GO" id="GO:0005085">
    <property type="term" value="F:guanyl-nucleotide exchange factor activity"/>
    <property type="evidence" value="ECO:0007669"/>
    <property type="project" value="TreeGrafter"/>
</dbReference>
<comment type="subcellular location">
    <subcellularLocation>
        <location evidence="1">Cytoplasm</location>
        <location evidence="1">Cytosol</location>
    </subcellularLocation>
</comment>
<dbReference type="Proteomes" id="UP000030665">
    <property type="component" value="Unassembled WGS sequence"/>
</dbReference>
<evidence type="ECO:0000256" key="4">
    <source>
        <dbReference type="ARBA" id="ARBA00022540"/>
    </source>
</evidence>
<evidence type="ECO:0000313" key="10">
    <source>
        <dbReference type="EMBL" id="CDW59822.1"/>
    </source>
</evidence>
<name>A0A077ZHH5_TRITR</name>
<dbReference type="Pfam" id="PF01008">
    <property type="entry name" value="IF-2B"/>
    <property type="match status" value="1"/>
</dbReference>
<dbReference type="GO" id="GO:0003743">
    <property type="term" value="F:translation initiation factor activity"/>
    <property type="evidence" value="ECO:0007669"/>
    <property type="project" value="UniProtKB-KW"/>
</dbReference>
<dbReference type="PANTHER" id="PTHR45859:SF1">
    <property type="entry name" value="TRANSLATION INITIATION FACTOR EIF-2B SUBUNIT BETA"/>
    <property type="match status" value="1"/>
</dbReference>
<evidence type="ECO:0000256" key="8">
    <source>
        <dbReference type="ARBA" id="ARBA00046432"/>
    </source>
</evidence>
<comment type="subunit">
    <text evidence="8">Component of the translation initiation factor 2B (eIF2B) complex which is a heterodecamer of two sets of five different subunits: alpha, beta, gamma, delta and epsilon. Subunits alpha, beta and delta comprise a regulatory subcomplex and subunits epsilon and gamma comprise a catalytic subcomplex. Within the complex, the hexameric regulatory complex resides at the center, with the two heterodimeric catalytic subcomplexes bound on opposite sides.</text>
</comment>
<reference evidence="10" key="2">
    <citation type="submission" date="2014-03" db="EMBL/GenBank/DDBJ databases">
        <title>The whipworm genome and dual-species transcriptomics of an intimate host-pathogen interaction.</title>
        <authorList>
            <person name="Foth B.J."/>
            <person name="Tsai I.J."/>
            <person name="Reid A.J."/>
            <person name="Bancroft A.J."/>
            <person name="Nichol S."/>
            <person name="Tracey A."/>
            <person name="Holroyd N."/>
            <person name="Cotton J.A."/>
            <person name="Stanley E.J."/>
            <person name="Zarowiecki M."/>
            <person name="Liu J.Z."/>
            <person name="Huckvale T."/>
            <person name="Cooper P.J."/>
            <person name="Grencis R.K."/>
            <person name="Berriman M."/>
        </authorList>
    </citation>
    <scope>NUCLEOTIDE SEQUENCE [LARGE SCALE GENOMIC DNA]</scope>
</reference>
<dbReference type="EMBL" id="HG806744">
    <property type="protein sequence ID" value="CDW59822.1"/>
    <property type="molecule type" value="Genomic_DNA"/>
</dbReference>
<evidence type="ECO:0000256" key="6">
    <source>
        <dbReference type="ARBA" id="ARBA00044122"/>
    </source>
</evidence>
<dbReference type="STRING" id="36087.A0A077ZHH5"/>
<dbReference type="Gene3D" id="3.40.50.10470">
    <property type="entry name" value="Translation initiation factor eif-2b, domain 2"/>
    <property type="match status" value="1"/>
</dbReference>
<keyword evidence="3" id="KW-0963">Cytoplasm</keyword>
<keyword evidence="5" id="KW-0648">Protein biosynthesis</keyword>
<proteinExistence type="inferred from homology"/>
<keyword evidence="4 10" id="KW-0396">Initiation factor</keyword>
<evidence type="ECO:0000256" key="1">
    <source>
        <dbReference type="ARBA" id="ARBA00004514"/>
    </source>
</evidence>
<evidence type="ECO:0000256" key="9">
    <source>
        <dbReference type="RuleBase" id="RU003814"/>
    </source>
</evidence>
<evidence type="ECO:0000256" key="5">
    <source>
        <dbReference type="ARBA" id="ARBA00022917"/>
    </source>
</evidence>
<keyword evidence="11" id="KW-1185">Reference proteome</keyword>
<comment type="similarity">
    <text evidence="2 9">Belongs to the eIF-2B alpha/beta/delta subunits family.</text>
</comment>
<organism evidence="10 11">
    <name type="scientific">Trichuris trichiura</name>
    <name type="common">Whipworm</name>
    <name type="synonym">Trichocephalus trichiurus</name>
    <dbReference type="NCBI Taxonomy" id="36087"/>
    <lineage>
        <taxon>Eukaryota</taxon>
        <taxon>Metazoa</taxon>
        <taxon>Ecdysozoa</taxon>
        <taxon>Nematoda</taxon>
        <taxon>Enoplea</taxon>
        <taxon>Dorylaimia</taxon>
        <taxon>Trichinellida</taxon>
        <taxon>Trichuridae</taxon>
        <taxon>Trichuris</taxon>
    </lineage>
</organism>
<dbReference type="InterPro" id="IPR042529">
    <property type="entry name" value="IF_2B-like_C"/>
</dbReference>
<dbReference type="SUPFAM" id="SSF100950">
    <property type="entry name" value="NagB/RpiA/CoA transferase-like"/>
    <property type="match status" value="1"/>
</dbReference>
<evidence type="ECO:0000313" key="11">
    <source>
        <dbReference type="Proteomes" id="UP000030665"/>
    </source>
</evidence>
<evidence type="ECO:0000256" key="7">
    <source>
        <dbReference type="ARBA" id="ARBA00044228"/>
    </source>
</evidence>
<sequence>MARATADGLPISASLQFINDIRYGRITGSYNIAHATVCFARKIIATRKWSSVDGLLQMLQAECRMMAECLPKQLIVTNMIRRILKMIRDEVVREPTAGEPLQESLQKLWLGDGSFKETASAKEWKTLIIENVNEFLAELETCGDNISAQAEDHIKSGDTVMTLSYSKTVESFLKAAATRQRFNVIIAQCAPLNEGLLLAEALKNCKTIRVHVIPDSAIFSSMSQTSKVIIGTVEVLGDGSLRAVAGTYSLCLSAHYFRVPVIVCSPFYKLTPMFLSESNQEDFNELRSPMELVPFKEVEVVCKSEICNPAFDLVPSYLITLLITNVSGNAPSYIYRLINELYNPKDALCDGWLCQA</sequence>
<evidence type="ECO:0000256" key="3">
    <source>
        <dbReference type="ARBA" id="ARBA00022490"/>
    </source>
</evidence>